<dbReference type="KEGG" id="pvt:110076209"/>
<dbReference type="CTD" id="57002"/>
<evidence type="ECO:0000256" key="1">
    <source>
        <dbReference type="ARBA" id="ARBA00004123"/>
    </source>
</evidence>
<dbReference type="GO" id="GO:0005737">
    <property type="term" value="C:cytoplasm"/>
    <property type="evidence" value="ECO:0007669"/>
    <property type="project" value="UniProtKB-SubCell"/>
</dbReference>
<keyword evidence="4" id="KW-0539">Nucleus</keyword>
<dbReference type="InterPro" id="IPR019191">
    <property type="entry name" value="Essential_protein_Yae1_N"/>
</dbReference>
<dbReference type="AlphaFoldDB" id="A0A6J0TCG2"/>
<dbReference type="InParanoid" id="A0A6J0TCG2"/>
<dbReference type="PANTHER" id="PTHR18829">
    <property type="entry name" value="PROTEIN YAE1 HOMOLOG"/>
    <property type="match status" value="1"/>
</dbReference>
<evidence type="ECO:0000313" key="7">
    <source>
        <dbReference type="RefSeq" id="XP_020643844.2"/>
    </source>
</evidence>
<evidence type="ECO:0000313" key="6">
    <source>
        <dbReference type="Proteomes" id="UP001652642"/>
    </source>
</evidence>
<organism evidence="6 7">
    <name type="scientific">Pogona vitticeps</name>
    <name type="common">central bearded dragon</name>
    <dbReference type="NCBI Taxonomy" id="103695"/>
    <lineage>
        <taxon>Eukaryota</taxon>
        <taxon>Metazoa</taxon>
        <taxon>Chordata</taxon>
        <taxon>Craniata</taxon>
        <taxon>Vertebrata</taxon>
        <taxon>Euteleostomi</taxon>
        <taxon>Lepidosauria</taxon>
        <taxon>Squamata</taxon>
        <taxon>Bifurcata</taxon>
        <taxon>Unidentata</taxon>
        <taxon>Episquamata</taxon>
        <taxon>Toxicofera</taxon>
        <taxon>Iguania</taxon>
        <taxon>Acrodonta</taxon>
        <taxon>Agamidae</taxon>
        <taxon>Amphibolurinae</taxon>
        <taxon>Pogona</taxon>
    </lineage>
</organism>
<evidence type="ECO:0000256" key="2">
    <source>
        <dbReference type="ARBA" id="ARBA00004496"/>
    </source>
</evidence>
<proteinExistence type="predicted"/>
<dbReference type="Proteomes" id="UP001652642">
    <property type="component" value="Chromosome 6"/>
</dbReference>
<protein>
    <submittedName>
        <fullName evidence="7 8">Protein YAE1 homolog</fullName>
    </submittedName>
</protein>
<accession>A0A6J0TCG2</accession>
<evidence type="ECO:0000313" key="8">
    <source>
        <dbReference type="RefSeq" id="XP_072859856.1"/>
    </source>
</evidence>
<sequence>MSWLQSAINHCSEDVFDEDASEIDIAQKEWKNTMQKRVKEGYTEGIEAGKEVALQQGFNRGYQEAVRTMFFCGQLKGTISALSSWCQRRGCSSAVQSEMSDLVNEVQKYEEYLLKKLNHAQSQPHVGDLTNTMEDMDFGHQCNGATDKTFCENGIEFSGTSSGTDSLQSECCRRVKEGIAVTRPTLTCIKEKTATLVAQLGLSPDTVEHIQLFQN</sequence>
<dbReference type="RefSeq" id="XP_072859856.1">
    <property type="nucleotide sequence ID" value="XM_073003755.1"/>
</dbReference>
<reference evidence="7 8" key="1">
    <citation type="submission" date="2025-05" db="UniProtKB">
        <authorList>
            <consortium name="RefSeq"/>
        </authorList>
    </citation>
    <scope>IDENTIFICATION</scope>
</reference>
<evidence type="ECO:0000256" key="4">
    <source>
        <dbReference type="ARBA" id="ARBA00023242"/>
    </source>
</evidence>
<dbReference type="GeneID" id="110076209"/>
<feature type="domain" description="Essential protein Yae1 N-terminal" evidence="5">
    <location>
        <begin position="41"/>
        <end position="78"/>
    </location>
</feature>
<evidence type="ECO:0000256" key="3">
    <source>
        <dbReference type="ARBA" id="ARBA00022490"/>
    </source>
</evidence>
<dbReference type="RefSeq" id="XP_020643844.2">
    <property type="nucleotide sequence ID" value="XM_020788185.2"/>
</dbReference>
<dbReference type="InterPro" id="IPR038881">
    <property type="entry name" value="Yae1-like"/>
</dbReference>
<dbReference type="GO" id="GO:0005634">
    <property type="term" value="C:nucleus"/>
    <property type="evidence" value="ECO:0007669"/>
    <property type="project" value="UniProtKB-SubCell"/>
</dbReference>
<comment type="subcellular location">
    <subcellularLocation>
        <location evidence="2">Cytoplasm</location>
    </subcellularLocation>
    <subcellularLocation>
        <location evidence="1">Nucleus</location>
    </subcellularLocation>
</comment>
<keyword evidence="3" id="KW-0963">Cytoplasm</keyword>
<name>A0A6J0TCG2_9SAUR</name>
<dbReference type="Pfam" id="PF09811">
    <property type="entry name" value="Yae1_N"/>
    <property type="match status" value="1"/>
</dbReference>
<evidence type="ECO:0000259" key="5">
    <source>
        <dbReference type="Pfam" id="PF09811"/>
    </source>
</evidence>
<dbReference type="PANTHER" id="PTHR18829:SF0">
    <property type="entry name" value="PROTEIN YAE1 HOMOLOG"/>
    <property type="match status" value="1"/>
</dbReference>
<gene>
    <name evidence="7 8" type="primary">YAE1</name>
</gene>
<dbReference type="OrthoDB" id="20086at2759"/>
<keyword evidence="6" id="KW-1185">Reference proteome</keyword>